<evidence type="ECO:0000313" key="4">
    <source>
        <dbReference type="EMBL" id="KAL2038397.1"/>
    </source>
</evidence>
<dbReference type="Gene3D" id="3.40.50.300">
    <property type="entry name" value="P-loop containing nucleotide triphosphate hydrolases"/>
    <property type="match status" value="1"/>
</dbReference>
<keyword evidence="1" id="KW-0547">Nucleotide-binding</keyword>
<proteinExistence type="predicted"/>
<reference evidence="4 5" key="1">
    <citation type="submission" date="2024-09" db="EMBL/GenBank/DDBJ databases">
        <title>Rethinking Asexuality: The Enigmatic Case of Functional Sexual Genes in Lepraria (Stereocaulaceae).</title>
        <authorList>
            <person name="Doellman M."/>
            <person name="Sun Y."/>
            <person name="Barcenas-Pena A."/>
            <person name="Lumbsch H.T."/>
            <person name="Grewe F."/>
        </authorList>
    </citation>
    <scope>NUCLEOTIDE SEQUENCE [LARGE SCALE GENOMIC DNA]</scope>
    <source>
        <strain evidence="4 5">Mercado 3170</strain>
    </source>
</reference>
<keyword evidence="2" id="KW-0175">Coiled coil</keyword>
<name>A0ABR3ZXH5_9LECA</name>
<gene>
    <name evidence="4" type="ORF">N7G274_008736</name>
</gene>
<dbReference type="EMBL" id="JBEFKJ010000032">
    <property type="protein sequence ID" value="KAL2038397.1"/>
    <property type="molecule type" value="Genomic_DNA"/>
</dbReference>
<dbReference type="InterPro" id="IPR006703">
    <property type="entry name" value="G_AIG1"/>
</dbReference>
<sequence>MGATGAGKSTFIKTVTSNEAVVVGDGLRSVTQEVRSFKCQHDGKQFSVVDTPGFNDTNRSDREILQELADWLLESYRDGLKVSGIIYLHRISAPRMEGSSMRNLRMFRRLCGEEFMQNVILGTTFWDAVGEEAGAAREKELLETEGFFKEMKDRNCDIVRISNDRGECLKLLSRFAAKQPSLMCIQHELFEGKLLEETGAASAISQELAELQRQNNEKFADARNQLQRNLTRSELEKAYSLQLERRAHEVQMDEVASQREALSSEIKQQEVKAEEKLATISRAISRQNHGYQVGLNQLNDQLRALKASASS</sequence>
<keyword evidence="5" id="KW-1185">Reference proteome</keyword>
<feature type="coiled-coil region" evidence="2">
    <location>
        <begin position="201"/>
        <end position="279"/>
    </location>
</feature>
<protein>
    <recommendedName>
        <fullName evidence="3">AIG1-type G domain-containing protein</fullName>
    </recommendedName>
</protein>
<evidence type="ECO:0000256" key="2">
    <source>
        <dbReference type="SAM" id="Coils"/>
    </source>
</evidence>
<dbReference type="SUPFAM" id="SSF52540">
    <property type="entry name" value="P-loop containing nucleoside triphosphate hydrolases"/>
    <property type="match status" value="1"/>
</dbReference>
<evidence type="ECO:0000256" key="1">
    <source>
        <dbReference type="ARBA" id="ARBA00022741"/>
    </source>
</evidence>
<accession>A0ABR3ZXH5</accession>
<comment type="caution">
    <text evidence="4">The sequence shown here is derived from an EMBL/GenBank/DDBJ whole genome shotgun (WGS) entry which is preliminary data.</text>
</comment>
<feature type="domain" description="AIG1-type G" evidence="3">
    <location>
        <begin position="1"/>
        <end position="130"/>
    </location>
</feature>
<evidence type="ECO:0000259" key="3">
    <source>
        <dbReference type="Pfam" id="PF04548"/>
    </source>
</evidence>
<evidence type="ECO:0000313" key="5">
    <source>
        <dbReference type="Proteomes" id="UP001590950"/>
    </source>
</evidence>
<dbReference type="Proteomes" id="UP001590950">
    <property type="component" value="Unassembled WGS sequence"/>
</dbReference>
<dbReference type="InterPro" id="IPR027417">
    <property type="entry name" value="P-loop_NTPase"/>
</dbReference>
<organism evidence="4 5">
    <name type="scientific">Stereocaulon virgatum</name>
    <dbReference type="NCBI Taxonomy" id="373712"/>
    <lineage>
        <taxon>Eukaryota</taxon>
        <taxon>Fungi</taxon>
        <taxon>Dikarya</taxon>
        <taxon>Ascomycota</taxon>
        <taxon>Pezizomycotina</taxon>
        <taxon>Lecanoromycetes</taxon>
        <taxon>OSLEUM clade</taxon>
        <taxon>Lecanoromycetidae</taxon>
        <taxon>Lecanorales</taxon>
        <taxon>Lecanorineae</taxon>
        <taxon>Stereocaulaceae</taxon>
        <taxon>Stereocaulon</taxon>
    </lineage>
</organism>
<dbReference type="Pfam" id="PF04548">
    <property type="entry name" value="AIG1"/>
    <property type="match status" value="1"/>
</dbReference>